<dbReference type="InterPro" id="IPR004177">
    <property type="entry name" value="DDHD_dom"/>
</dbReference>
<feature type="region of interest" description="Disordered" evidence="1">
    <location>
        <begin position="1"/>
        <end position="21"/>
    </location>
</feature>
<accession>A0A8H7Q1Z6</accession>
<reference evidence="3" key="1">
    <citation type="submission" date="2020-12" db="EMBL/GenBank/DDBJ databases">
        <title>Metabolic potential, ecology and presence of endohyphal bacteria is reflected in genomic diversity of Mucoromycotina.</title>
        <authorList>
            <person name="Muszewska A."/>
            <person name="Okrasinska A."/>
            <person name="Steczkiewicz K."/>
            <person name="Drgas O."/>
            <person name="Orlowska M."/>
            <person name="Perlinska-Lenart U."/>
            <person name="Aleksandrzak-Piekarczyk T."/>
            <person name="Szatraj K."/>
            <person name="Zielenkiewicz U."/>
            <person name="Pilsyk S."/>
            <person name="Malc E."/>
            <person name="Mieczkowski P."/>
            <person name="Kruszewska J.S."/>
            <person name="Biernat P."/>
            <person name="Pawlowska J."/>
        </authorList>
    </citation>
    <scope>NUCLEOTIDE SEQUENCE</scope>
    <source>
        <strain evidence="3">WA0000067209</strain>
    </source>
</reference>
<dbReference type="GO" id="GO:0046872">
    <property type="term" value="F:metal ion binding"/>
    <property type="evidence" value="ECO:0007669"/>
    <property type="project" value="InterPro"/>
</dbReference>
<feature type="region of interest" description="Disordered" evidence="1">
    <location>
        <begin position="351"/>
        <end position="379"/>
    </location>
</feature>
<evidence type="ECO:0000313" key="3">
    <source>
        <dbReference type="EMBL" id="KAG2184647.1"/>
    </source>
</evidence>
<dbReference type="GO" id="GO:0005737">
    <property type="term" value="C:cytoplasm"/>
    <property type="evidence" value="ECO:0007669"/>
    <property type="project" value="TreeGrafter"/>
</dbReference>
<proteinExistence type="predicted"/>
<feature type="region of interest" description="Disordered" evidence="1">
    <location>
        <begin position="470"/>
        <end position="492"/>
    </location>
</feature>
<dbReference type="SUPFAM" id="SSF53474">
    <property type="entry name" value="alpha/beta-Hydrolases"/>
    <property type="match status" value="1"/>
</dbReference>
<dbReference type="Pfam" id="PF02862">
    <property type="entry name" value="DDHD"/>
    <property type="match status" value="2"/>
</dbReference>
<dbReference type="PANTHER" id="PTHR23509">
    <property type="entry name" value="PA-PL1 PHOSPHOLIPASE FAMILY"/>
    <property type="match status" value="1"/>
</dbReference>
<feature type="compositionally biased region" description="Basic and acidic residues" evidence="1">
    <location>
        <begin position="369"/>
        <end position="379"/>
    </location>
</feature>
<sequence>MFLETTYLESPSASPILPAEEPLPPVQKEEAIEDRYQDTPVNHLIFVIHGIGQQTEQYGQFYEHMESLRETTRQVLQAKVPDHNVRIELIPIEWHKHLHDHTDPDMNKITLKSIPTIRLIENDYLADVMYYFSKDRGQLITDNVTNLFNTSYRNFMAKNPNFDGKIAIYGYSLGGIITWDILSHQREPANDTERAEYAKLDVIYPKLDFKPDFFFGLGSPVGAILIFRNQSPKHYRPDDSIVFENIFHPFDPLAYRFEPLLLDHYTDEAAVLIERSIPLGPTFSLPALPSFPGASMLSLFSRFTFSYGSSKNAPSSPEGIIEASDEAVGEDDRQLSYWKWMTEYFGSYQGHKKKGTNKNTQHDEEGEGDHDGEMRHHDRNSNMLGLKFNEDHTSFDGFDGPKVIDCTNDDENVFDEEASTKWAGGVLTGTYDFVDRLRPRRLGSRFDKNGILTSGILTSAIAPEKNDYFSIPNDKNSTRHSVDVYNNDGSKLDNSTISKITRNNSSDLLNQLSMDLSSPLSPNAQQEYWSKMPSNSKTSTDQKRSSDSKNSITEESAEESSAMSMKSRNSNNLMDDLNKEIHEPGAKFMQPTQSTESITKDATVPNEGDQENATSNLSEDEQKPQLPARIDYVLQPESFMDMLTNEYIVGFRAHFSYWTNKDLQWHILRHLENLEEPLETSN</sequence>
<dbReference type="EMBL" id="JAEPQZ010000002">
    <property type="protein sequence ID" value="KAG2184647.1"/>
    <property type="molecule type" value="Genomic_DNA"/>
</dbReference>
<name>A0A8H7Q1Z6_MORIS</name>
<evidence type="ECO:0000256" key="1">
    <source>
        <dbReference type="SAM" id="MobiDB-lite"/>
    </source>
</evidence>
<feature type="region of interest" description="Disordered" evidence="1">
    <location>
        <begin position="513"/>
        <end position="572"/>
    </location>
</feature>
<organism evidence="3 4">
    <name type="scientific">Mortierella isabellina</name>
    <name type="common">Filamentous fungus</name>
    <name type="synonym">Umbelopsis isabellina</name>
    <dbReference type="NCBI Taxonomy" id="91625"/>
    <lineage>
        <taxon>Eukaryota</taxon>
        <taxon>Fungi</taxon>
        <taxon>Fungi incertae sedis</taxon>
        <taxon>Mucoromycota</taxon>
        <taxon>Mucoromycotina</taxon>
        <taxon>Umbelopsidomycetes</taxon>
        <taxon>Umbelopsidales</taxon>
        <taxon>Umbelopsidaceae</taxon>
        <taxon>Umbelopsis</taxon>
    </lineage>
</organism>
<dbReference type="SMART" id="SM01127">
    <property type="entry name" value="DDHD"/>
    <property type="match status" value="1"/>
</dbReference>
<feature type="compositionally biased region" description="Polar residues" evidence="1">
    <location>
        <begin position="513"/>
        <end position="539"/>
    </location>
</feature>
<protein>
    <recommendedName>
        <fullName evidence="2">DDHD domain-containing protein</fullName>
    </recommendedName>
</protein>
<evidence type="ECO:0000313" key="4">
    <source>
        <dbReference type="Proteomes" id="UP000654370"/>
    </source>
</evidence>
<dbReference type="InterPro" id="IPR058055">
    <property type="entry name" value="PA-PLA1"/>
</dbReference>
<comment type="caution">
    <text evidence="3">The sequence shown here is derived from an EMBL/GenBank/DDBJ whole genome shotgun (WGS) entry which is preliminary data.</text>
</comment>
<feature type="region of interest" description="Disordered" evidence="1">
    <location>
        <begin position="587"/>
        <end position="624"/>
    </location>
</feature>
<dbReference type="Proteomes" id="UP000654370">
    <property type="component" value="Unassembled WGS sequence"/>
</dbReference>
<dbReference type="PANTHER" id="PTHR23509:SF10">
    <property type="entry name" value="LD21067P"/>
    <property type="match status" value="1"/>
</dbReference>
<dbReference type="InterPro" id="IPR029058">
    <property type="entry name" value="AB_hydrolase_fold"/>
</dbReference>
<dbReference type="AlphaFoldDB" id="A0A8H7Q1Z6"/>
<dbReference type="GO" id="GO:0004620">
    <property type="term" value="F:phospholipase activity"/>
    <property type="evidence" value="ECO:0007669"/>
    <property type="project" value="TreeGrafter"/>
</dbReference>
<evidence type="ECO:0000259" key="2">
    <source>
        <dbReference type="PROSITE" id="PS51043"/>
    </source>
</evidence>
<dbReference type="OrthoDB" id="431378at2759"/>
<keyword evidence="4" id="KW-1185">Reference proteome</keyword>
<dbReference type="PROSITE" id="PS51043">
    <property type="entry name" value="DDHD"/>
    <property type="match status" value="1"/>
</dbReference>
<feature type="domain" description="DDHD" evidence="2">
    <location>
        <begin position="207"/>
        <end position="673"/>
    </location>
</feature>
<gene>
    <name evidence="3" type="ORF">INT43_000560</name>
</gene>